<comment type="similarity">
    <text evidence="1">Belongs to the FHY3/FAR1 family.</text>
</comment>
<dbReference type="GO" id="GO:0006355">
    <property type="term" value="P:regulation of DNA-templated transcription"/>
    <property type="evidence" value="ECO:0007669"/>
    <property type="project" value="UniProtKB-UniRule"/>
</dbReference>
<dbReference type="InterPro" id="IPR031052">
    <property type="entry name" value="FHY3/FAR1"/>
</dbReference>
<dbReference type="GO" id="GO:0005634">
    <property type="term" value="C:nucleus"/>
    <property type="evidence" value="ECO:0007669"/>
    <property type="project" value="UniProtKB-SubCell"/>
</dbReference>
<dbReference type="PANTHER" id="PTHR31669">
    <property type="entry name" value="PROTEIN FAR1-RELATED SEQUENCE 10-RELATED"/>
    <property type="match status" value="1"/>
</dbReference>
<reference evidence="2" key="1">
    <citation type="submission" date="2020-07" db="EMBL/GenBank/DDBJ databases">
        <title>Ethylene signaling mediates host invasion by parasitic plants.</title>
        <authorList>
            <person name="Yoshida S."/>
        </authorList>
    </citation>
    <scope>NUCLEOTIDE SEQUENCE</scope>
    <source>
        <strain evidence="2">Okayama</strain>
    </source>
</reference>
<dbReference type="GO" id="GO:0008270">
    <property type="term" value="F:zinc ion binding"/>
    <property type="evidence" value="ECO:0007669"/>
    <property type="project" value="UniProtKB-UniRule"/>
</dbReference>
<comment type="function">
    <text evidence="1">Putative transcription activator involved in regulating light control of development.</text>
</comment>
<keyword evidence="1" id="KW-0863">Zinc-finger</keyword>
<evidence type="ECO:0000256" key="1">
    <source>
        <dbReference type="RuleBase" id="RU367018"/>
    </source>
</evidence>
<gene>
    <name evidence="2" type="ORF">PHJA_000901200</name>
</gene>
<keyword evidence="3" id="KW-1185">Reference proteome</keyword>
<dbReference type="Proteomes" id="UP000653305">
    <property type="component" value="Unassembled WGS sequence"/>
</dbReference>
<dbReference type="EMBL" id="BMAC01000149">
    <property type="protein sequence ID" value="GFP87575.1"/>
    <property type="molecule type" value="Genomic_DNA"/>
</dbReference>
<keyword evidence="1" id="KW-0862">Zinc</keyword>
<accession>A0A830BVH5</accession>
<protein>
    <recommendedName>
        <fullName evidence="1">Protein FAR1-RELATED SEQUENCE</fullName>
    </recommendedName>
</protein>
<comment type="subcellular location">
    <subcellularLocation>
        <location evidence="1">Nucleus</location>
    </subcellularLocation>
</comment>
<dbReference type="OrthoDB" id="911275at2759"/>
<name>A0A830BVH5_9LAMI</name>
<comment type="caution">
    <text evidence="2">The sequence shown here is derived from an EMBL/GenBank/DDBJ whole genome shotgun (WGS) entry which is preliminary data.</text>
</comment>
<sequence length="112" mass="13091">MIDDYNLASHKWLNGMYKLRHKWATAFSNERFSAGLLATSRSEATNLVLKKAGNGSISLYDFVMNYEKIQKSWRDKEKFEDTRWRHGKPSLIVKNHPLLNHAATVYTLNIYK</sequence>
<evidence type="ECO:0000313" key="2">
    <source>
        <dbReference type="EMBL" id="GFP87575.1"/>
    </source>
</evidence>
<organism evidence="2 3">
    <name type="scientific">Phtheirospermum japonicum</name>
    <dbReference type="NCBI Taxonomy" id="374723"/>
    <lineage>
        <taxon>Eukaryota</taxon>
        <taxon>Viridiplantae</taxon>
        <taxon>Streptophyta</taxon>
        <taxon>Embryophyta</taxon>
        <taxon>Tracheophyta</taxon>
        <taxon>Spermatophyta</taxon>
        <taxon>Magnoliopsida</taxon>
        <taxon>eudicotyledons</taxon>
        <taxon>Gunneridae</taxon>
        <taxon>Pentapetalae</taxon>
        <taxon>asterids</taxon>
        <taxon>lamiids</taxon>
        <taxon>Lamiales</taxon>
        <taxon>Orobanchaceae</taxon>
        <taxon>Orobanchaceae incertae sedis</taxon>
        <taxon>Phtheirospermum</taxon>
    </lineage>
</organism>
<dbReference type="PANTHER" id="PTHR31669:SF282">
    <property type="entry name" value="PROTEIN FAR1-RELATED SEQUENCE"/>
    <property type="match status" value="1"/>
</dbReference>
<dbReference type="AlphaFoldDB" id="A0A830BVH5"/>
<evidence type="ECO:0000313" key="3">
    <source>
        <dbReference type="Proteomes" id="UP000653305"/>
    </source>
</evidence>
<keyword evidence="1" id="KW-0479">Metal-binding</keyword>
<keyword evidence="1" id="KW-0539">Nucleus</keyword>
<proteinExistence type="inferred from homology"/>